<sequence length="230" mass="26450">MKEQLWNFVLESLRSTMNKLTIMDDVLKAIVMTLKEKIAELKMELTIHKATLNNGMLALGLKQQRMDAPKPKEFKGTRSARDVDNFLWRMEQYFYAMGIKDDTNKVNNYSVYFTDVVLLWWIPKSTNEKCGGNAIGTWEEFQRELKKQFNPQYAEDEAWAKLSSLRNKLLFGTLAEVKSFVKLGLRKNKFETTKPKETGNGRGDHEEEQEKNDNAGNGKNGSNGRTPNGK</sequence>
<evidence type="ECO:0008006" key="4">
    <source>
        <dbReference type="Google" id="ProtNLM"/>
    </source>
</evidence>
<gene>
    <name evidence="2" type="ORF">Goari_010484</name>
</gene>
<comment type="caution">
    <text evidence="2">The sequence shown here is derived from an EMBL/GenBank/DDBJ whole genome shotgun (WGS) entry which is preliminary data.</text>
</comment>
<dbReference type="EMBL" id="JABFAA010000009">
    <property type="protein sequence ID" value="MBA0692964.1"/>
    <property type="molecule type" value="Genomic_DNA"/>
</dbReference>
<accession>A0A7J8Y1Q7</accession>
<name>A0A7J8Y1Q7_GOSAI</name>
<feature type="region of interest" description="Disordered" evidence="1">
    <location>
        <begin position="191"/>
        <end position="230"/>
    </location>
</feature>
<evidence type="ECO:0000313" key="2">
    <source>
        <dbReference type="EMBL" id="MBA0692964.1"/>
    </source>
</evidence>
<dbReference type="AlphaFoldDB" id="A0A7J8Y1Q7"/>
<keyword evidence="3" id="KW-1185">Reference proteome</keyword>
<evidence type="ECO:0000256" key="1">
    <source>
        <dbReference type="SAM" id="MobiDB-lite"/>
    </source>
</evidence>
<feature type="compositionally biased region" description="Polar residues" evidence="1">
    <location>
        <begin position="214"/>
        <end position="230"/>
    </location>
</feature>
<feature type="compositionally biased region" description="Basic and acidic residues" evidence="1">
    <location>
        <begin position="191"/>
        <end position="205"/>
    </location>
</feature>
<dbReference type="Proteomes" id="UP000593577">
    <property type="component" value="Unassembled WGS sequence"/>
</dbReference>
<proteinExistence type="predicted"/>
<reference evidence="2 3" key="1">
    <citation type="journal article" date="2019" name="Genome Biol. Evol.">
        <title>Insights into the evolution of the New World diploid cottons (Gossypium, subgenus Houzingenia) based on genome sequencing.</title>
        <authorList>
            <person name="Grover C.E."/>
            <person name="Arick M.A. 2nd"/>
            <person name="Thrash A."/>
            <person name="Conover J.L."/>
            <person name="Sanders W.S."/>
            <person name="Peterson D.G."/>
            <person name="Frelichowski J.E."/>
            <person name="Scheffler J.A."/>
            <person name="Scheffler B.E."/>
            <person name="Wendel J.F."/>
        </authorList>
    </citation>
    <scope>NUCLEOTIDE SEQUENCE [LARGE SCALE GENOMIC DNA]</scope>
    <source>
        <strain evidence="2">185</strain>
        <tissue evidence="2">Leaf</tissue>
    </source>
</reference>
<organism evidence="2 3">
    <name type="scientific">Gossypium aridum</name>
    <name type="common">American cotton</name>
    <name type="synonym">Erioxylum aridum</name>
    <dbReference type="NCBI Taxonomy" id="34290"/>
    <lineage>
        <taxon>Eukaryota</taxon>
        <taxon>Viridiplantae</taxon>
        <taxon>Streptophyta</taxon>
        <taxon>Embryophyta</taxon>
        <taxon>Tracheophyta</taxon>
        <taxon>Spermatophyta</taxon>
        <taxon>Magnoliopsida</taxon>
        <taxon>eudicotyledons</taxon>
        <taxon>Gunneridae</taxon>
        <taxon>Pentapetalae</taxon>
        <taxon>rosids</taxon>
        <taxon>malvids</taxon>
        <taxon>Malvales</taxon>
        <taxon>Malvaceae</taxon>
        <taxon>Malvoideae</taxon>
        <taxon>Gossypium</taxon>
    </lineage>
</organism>
<protein>
    <recommendedName>
        <fullName evidence="4">Retrotransposon gag domain-containing protein</fullName>
    </recommendedName>
</protein>
<evidence type="ECO:0000313" key="3">
    <source>
        <dbReference type="Proteomes" id="UP000593577"/>
    </source>
</evidence>